<reference evidence="2" key="1">
    <citation type="submission" date="2017-09" db="EMBL/GenBank/DDBJ databases">
        <title>Depth-based differentiation of microbial function through sediment-hosted aquifers and enrichment of novel symbionts in the deep terrestrial subsurface.</title>
        <authorList>
            <person name="Probst A.J."/>
            <person name="Ladd B."/>
            <person name="Jarett J.K."/>
            <person name="Geller-Mcgrath D.E."/>
            <person name="Sieber C.M.K."/>
            <person name="Emerson J.B."/>
            <person name="Anantharaman K."/>
            <person name="Thomas B.C."/>
            <person name="Malmstrom R."/>
            <person name="Stieglmeier M."/>
            <person name="Klingl A."/>
            <person name="Woyke T."/>
            <person name="Ryan C.M."/>
            <person name="Banfield J.F."/>
        </authorList>
    </citation>
    <scope>NUCLEOTIDE SEQUENCE [LARGE SCALE GENOMIC DNA]</scope>
</reference>
<dbReference type="EMBL" id="PEYV01000062">
    <property type="protein sequence ID" value="PIS21238.1"/>
    <property type="molecule type" value="Genomic_DNA"/>
</dbReference>
<organism evidence="1 2">
    <name type="scientific">candidate division WWE3 bacterium CG08_land_8_20_14_0_20_41_15</name>
    <dbReference type="NCBI Taxonomy" id="1975086"/>
    <lineage>
        <taxon>Bacteria</taxon>
        <taxon>Katanobacteria</taxon>
    </lineage>
</organism>
<protein>
    <submittedName>
        <fullName evidence="1">Uncharacterized protein</fullName>
    </submittedName>
</protein>
<gene>
    <name evidence="1" type="ORF">COT51_03855</name>
</gene>
<dbReference type="Proteomes" id="UP000231098">
    <property type="component" value="Unassembled WGS sequence"/>
</dbReference>
<sequence>MDFSFKINENLLLVNTLVKAKGNNLPFSAWVNLQNTLWEKHKRGYSLLKNGFENEIAFDTLQESVDDISALIDEGKKSKEFGRVLNEVEDYKKELESKWQKDGQKASAFLEEILKIKLPDKEFTVLITHPKVGNGKYAGENTIIWGHEENWPNYSIVYLFHEALHEILGKGKFVHEIIELASDNELRIRLNGKGEYFTENGQQVGHLDLIESEKKLLPNWQKYLKDPNMTIFEFLKSLE</sequence>
<comment type="caution">
    <text evidence="1">The sequence shown here is derived from an EMBL/GenBank/DDBJ whole genome shotgun (WGS) entry which is preliminary data.</text>
</comment>
<evidence type="ECO:0000313" key="2">
    <source>
        <dbReference type="Proteomes" id="UP000231098"/>
    </source>
</evidence>
<proteinExistence type="predicted"/>
<accession>A0A2H0XAW6</accession>
<name>A0A2H0XAW6_UNCKA</name>
<evidence type="ECO:0000313" key="1">
    <source>
        <dbReference type="EMBL" id="PIS21238.1"/>
    </source>
</evidence>
<dbReference type="AlphaFoldDB" id="A0A2H0XAW6"/>